<sequence length="193" mass="22065">MKPFYIICVFFFVSLHLYAQSDSIKTKPGRALTFHLSTGINILQSEQLRTGYGTKALHFWGAGIRIGQPGNDLVFFGVDYNASSYRISREINNRSIDSLLILNQLIPSLSLKLLEGKDFMLRARTGFIYCILTDQLHQMEDNSDKGFKIGLGLERKIGRNQWVHFDIDYDLMKPTGNDFRDYDVVKLGIGIYL</sequence>
<evidence type="ECO:0008006" key="3">
    <source>
        <dbReference type="Google" id="ProtNLM"/>
    </source>
</evidence>
<dbReference type="KEGG" id="rhoz:GXP67_21195"/>
<dbReference type="RefSeq" id="WP_162444982.1">
    <property type="nucleotide sequence ID" value="NZ_CP048222.1"/>
</dbReference>
<name>A0A6C0GM18_9BACT</name>
<reference evidence="1 2" key="1">
    <citation type="submission" date="2020-01" db="EMBL/GenBank/DDBJ databases">
        <authorList>
            <person name="Kim M.K."/>
        </authorList>
    </citation>
    <scope>NUCLEOTIDE SEQUENCE [LARGE SCALE GENOMIC DNA]</scope>
    <source>
        <strain evidence="1 2">172606-1</strain>
    </source>
</reference>
<gene>
    <name evidence="1" type="ORF">GXP67_21195</name>
</gene>
<protein>
    <recommendedName>
        <fullName evidence="3">Outer membrane protein beta-barrel domain-containing protein</fullName>
    </recommendedName>
</protein>
<dbReference type="EMBL" id="CP048222">
    <property type="protein sequence ID" value="QHT68987.1"/>
    <property type="molecule type" value="Genomic_DNA"/>
</dbReference>
<evidence type="ECO:0000313" key="1">
    <source>
        <dbReference type="EMBL" id="QHT68987.1"/>
    </source>
</evidence>
<evidence type="ECO:0000313" key="2">
    <source>
        <dbReference type="Proteomes" id="UP000480178"/>
    </source>
</evidence>
<proteinExistence type="predicted"/>
<accession>A0A6C0GM18</accession>
<organism evidence="1 2">
    <name type="scientific">Rhodocytophaga rosea</name>
    <dbReference type="NCBI Taxonomy" id="2704465"/>
    <lineage>
        <taxon>Bacteria</taxon>
        <taxon>Pseudomonadati</taxon>
        <taxon>Bacteroidota</taxon>
        <taxon>Cytophagia</taxon>
        <taxon>Cytophagales</taxon>
        <taxon>Rhodocytophagaceae</taxon>
        <taxon>Rhodocytophaga</taxon>
    </lineage>
</organism>
<dbReference type="Proteomes" id="UP000480178">
    <property type="component" value="Chromosome"/>
</dbReference>
<keyword evidence="2" id="KW-1185">Reference proteome</keyword>
<dbReference type="AlphaFoldDB" id="A0A6C0GM18"/>